<gene>
    <name evidence="12" type="ORF">A0J61_02198</name>
</gene>
<comment type="caution">
    <text evidence="12">The sequence shown here is derived from an EMBL/GenBank/DDBJ whole genome shotgun (WGS) entry which is preliminary data.</text>
</comment>
<dbReference type="GO" id="GO:0004096">
    <property type="term" value="F:catalase activity"/>
    <property type="evidence" value="ECO:0007669"/>
    <property type="project" value="UniProtKB-EC"/>
</dbReference>
<dbReference type="InParanoid" id="A0A1C7NKU1"/>
<keyword evidence="6" id="KW-0479">Metal-binding</keyword>
<keyword evidence="10" id="KW-0732">Signal</keyword>
<feature type="chain" id="PRO_5008889771" description="catalase" evidence="10">
    <location>
        <begin position="25"/>
        <end position="83"/>
    </location>
</feature>
<comment type="cofactor">
    <cofactor evidence="1">
        <name>heme</name>
        <dbReference type="ChEBI" id="CHEBI:30413"/>
    </cofactor>
</comment>
<dbReference type="Gene3D" id="4.10.91.20">
    <property type="match status" value="1"/>
</dbReference>
<proteinExistence type="inferred from homology"/>
<dbReference type="AlphaFoldDB" id="A0A1C7NKU1"/>
<dbReference type="GO" id="GO:0046872">
    <property type="term" value="F:metal ion binding"/>
    <property type="evidence" value="ECO:0007669"/>
    <property type="project" value="UniProtKB-KW"/>
</dbReference>
<organism evidence="12 13">
    <name type="scientific">Choanephora cucurbitarum</name>
    <dbReference type="NCBI Taxonomy" id="101091"/>
    <lineage>
        <taxon>Eukaryota</taxon>
        <taxon>Fungi</taxon>
        <taxon>Fungi incertae sedis</taxon>
        <taxon>Mucoromycota</taxon>
        <taxon>Mucoromycotina</taxon>
        <taxon>Mucoromycetes</taxon>
        <taxon>Mucorales</taxon>
        <taxon>Mucorineae</taxon>
        <taxon>Choanephoraceae</taxon>
        <taxon>Choanephoroideae</taxon>
        <taxon>Choanephora</taxon>
    </lineage>
</organism>
<dbReference type="Pfam" id="PF00199">
    <property type="entry name" value="Catalase"/>
    <property type="match status" value="1"/>
</dbReference>
<evidence type="ECO:0000313" key="13">
    <source>
        <dbReference type="Proteomes" id="UP000093000"/>
    </source>
</evidence>
<name>A0A1C7NKU1_9FUNG</name>
<dbReference type="EC" id="1.11.1.6" evidence="3"/>
<keyword evidence="9" id="KW-0376">Hydrogen peroxide</keyword>
<evidence type="ECO:0000259" key="11">
    <source>
        <dbReference type="Pfam" id="PF00199"/>
    </source>
</evidence>
<feature type="domain" description="Catalase core" evidence="11">
    <location>
        <begin position="44"/>
        <end position="83"/>
    </location>
</feature>
<keyword evidence="13" id="KW-1185">Reference proteome</keyword>
<evidence type="ECO:0000256" key="8">
    <source>
        <dbReference type="ARBA" id="ARBA00023004"/>
    </source>
</evidence>
<dbReference type="Proteomes" id="UP000093000">
    <property type="component" value="Unassembled WGS sequence"/>
</dbReference>
<keyword evidence="5" id="KW-0349">Heme</keyword>
<reference evidence="12 13" key="1">
    <citation type="submission" date="2016-03" db="EMBL/GenBank/DDBJ databases">
        <title>Choanephora cucurbitarum.</title>
        <authorList>
            <person name="Min B."/>
            <person name="Park H."/>
            <person name="Park J.-H."/>
            <person name="Shin H.-D."/>
            <person name="Choi I.-G."/>
        </authorList>
    </citation>
    <scope>NUCLEOTIDE SEQUENCE [LARGE SCALE GENOMIC DNA]</scope>
    <source>
        <strain evidence="12 13">KUS-F28377</strain>
    </source>
</reference>
<evidence type="ECO:0000256" key="1">
    <source>
        <dbReference type="ARBA" id="ARBA00001971"/>
    </source>
</evidence>
<dbReference type="GO" id="GO:0020037">
    <property type="term" value="F:heme binding"/>
    <property type="evidence" value="ECO:0007669"/>
    <property type="project" value="InterPro"/>
</dbReference>
<feature type="signal peptide" evidence="10">
    <location>
        <begin position="1"/>
        <end position="24"/>
    </location>
</feature>
<evidence type="ECO:0000256" key="10">
    <source>
        <dbReference type="SAM" id="SignalP"/>
    </source>
</evidence>
<keyword evidence="4" id="KW-0575">Peroxidase</keyword>
<protein>
    <recommendedName>
        <fullName evidence="3">catalase</fullName>
        <ecNumber evidence="3">1.11.1.6</ecNumber>
    </recommendedName>
</protein>
<evidence type="ECO:0000256" key="3">
    <source>
        <dbReference type="ARBA" id="ARBA00012314"/>
    </source>
</evidence>
<evidence type="ECO:0000313" key="12">
    <source>
        <dbReference type="EMBL" id="OBZ89741.1"/>
    </source>
</evidence>
<comment type="similarity">
    <text evidence="2">Belongs to the catalase family.</text>
</comment>
<dbReference type="OrthoDB" id="6880011at2759"/>
<keyword evidence="7" id="KW-0560">Oxidoreductase</keyword>
<dbReference type="SUPFAM" id="SSF56634">
    <property type="entry name" value="Heme-dependent catalase-like"/>
    <property type="match status" value="1"/>
</dbReference>
<dbReference type="InterPro" id="IPR020835">
    <property type="entry name" value="Catalase_sf"/>
</dbReference>
<accession>A0A1C7NKU1</accession>
<dbReference type="GO" id="GO:0005829">
    <property type="term" value="C:cytosol"/>
    <property type="evidence" value="ECO:0007669"/>
    <property type="project" value="TreeGrafter"/>
</dbReference>
<dbReference type="PANTHER" id="PTHR42821">
    <property type="entry name" value="CATALASE"/>
    <property type="match status" value="1"/>
</dbReference>
<dbReference type="PANTHER" id="PTHR42821:SF1">
    <property type="entry name" value="CATALASE-B"/>
    <property type="match status" value="1"/>
</dbReference>
<evidence type="ECO:0000256" key="2">
    <source>
        <dbReference type="ARBA" id="ARBA00005329"/>
    </source>
</evidence>
<evidence type="ECO:0000256" key="7">
    <source>
        <dbReference type="ARBA" id="ARBA00023002"/>
    </source>
</evidence>
<dbReference type="STRING" id="101091.A0A1C7NKU1"/>
<evidence type="ECO:0000256" key="6">
    <source>
        <dbReference type="ARBA" id="ARBA00022723"/>
    </source>
</evidence>
<evidence type="ECO:0000256" key="5">
    <source>
        <dbReference type="ARBA" id="ARBA00022617"/>
    </source>
</evidence>
<dbReference type="GO" id="GO:0042744">
    <property type="term" value="P:hydrogen peroxide catabolic process"/>
    <property type="evidence" value="ECO:0007669"/>
    <property type="project" value="UniProtKB-KW"/>
</dbReference>
<evidence type="ECO:0000256" key="4">
    <source>
        <dbReference type="ARBA" id="ARBA00022559"/>
    </source>
</evidence>
<dbReference type="InterPro" id="IPR024712">
    <property type="entry name" value="Catalase_clade2"/>
</dbReference>
<dbReference type="GO" id="GO:0006979">
    <property type="term" value="P:response to oxidative stress"/>
    <property type="evidence" value="ECO:0007669"/>
    <property type="project" value="InterPro"/>
</dbReference>
<keyword evidence="8" id="KW-0408">Iron</keyword>
<dbReference type="EMBL" id="LUGH01000080">
    <property type="protein sequence ID" value="OBZ89741.1"/>
    <property type="molecule type" value="Genomic_DNA"/>
</dbReference>
<sequence>MRYRSGLSLTGLLAFFIAIVPTYQDTRPLPVQEAVRVDAGTTVTTMFGQKVNDTDSLIIGERGPTLLEDFILREKVMHFDHER</sequence>
<evidence type="ECO:0000256" key="9">
    <source>
        <dbReference type="ARBA" id="ARBA00023324"/>
    </source>
</evidence>
<dbReference type="InterPro" id="IPR011614">
    <property type="entry name" value="Catalase_core"/>
</dbReference>